<name>A0ABV6KIZ4_9BACI</name>
<reference evidence="1 2" key="1">
    <citation type="submission" date="2024-09" db="EMBL/GenBank/DDBJ databases">
        <authorList>
            <person name="Sun Q."/>
            <person name="Mori K."/>
        </authorList>
    </citation>
    <scope>NUCLEOTIDE SEQUENCE [LARGE SCALE GENOMIC DNA]</scope>
    <source>
        <strain evidence="1 2">NCAIM B.02610</strain>
    </source>
</reference>
<protein>
    <recommendedName>
        <fullName evidence="3">Lipoprotein</fullName>
    </recommendedName>
</protein>
<keyword evidence="2" id="KW-1185">Reference proteome</keyword>
<proteinExistence type="predicted"/>
<evidence type="ECO:0000313" key="2">
    <source>
        <dbReference type="Proteomes" id="UP001589838"/>
    </source>
</evidence>
<dbReference type="Proteomes" id="UP001589838">
    <property type="component" value="Unassembled WGS sequence"/>
</dbReference>
<evidence type="ECO:0008006" key="3">
    <source>
        <dbReference type="Google" id="ProtNLM"/>
    </source>
</evidence>
<comment type="caution">
    <text evidence="1">The sequence shown here is derived from an EMBL/GenBank/DDBJ whole genome shotgun (WGS) entry which is preliminary data.</text>
</comment>
<evidence type="ECO:0000313" key="1">
    <source>
        <dbReference type="EMBL" id="MFC0473299.1"/>
    </source>
</evidence>
<dbReference type="EMBL" id="JBHLUX010000093">
    <property type="protein sequence ID" value="MFC0473299.1"/>
    <property type="molecule type" value="Genomic_DNA"/>
</dbReference>
<accession>A0ABV6KIZ4</accession>
<organism evidence="1 2">
    <name type="scientific">Halalkalibacter kiskunsagensis</name>
    <dbReference type="NCBI Taxonomy" id="1548599"/>
    <lineage>
        <taxon>Bacteria</taxon>
        <taxon>Bacillati</taxon>
        <taxon>Bacillota</taxon>
        <taxon>Bacilli</taxon>
        <taxon>Bacillales</taxon>
        <taxon>Bacillaceae</taxon>
        <taxon>Halalkalibacter</taxon>
    </lineage>
</organism>
<gene>
    <name evidence="1" type="ORF">ACFFHM_23045</name>
</gene>
<dbReference type="PROSITE" id="PS51257">
    <property type="entry name" value="PROKAR_LIPOPROTEIN"/>
    <property type="match status" value="1"/>
</dbReference>
<sequence>MKNVFRLLLLIVLIVMVSGCGNKEDKFEVFFFSDIPSSFAEGIENVIKEAVSVEEEFELFMFPVTYERLVVEIAAHNGDIFFLKEELMSAAYAPEGLVPLEKAVSEELFENTNEYKDVNSETGETHLYAVRIDNSSPLLKGIELQDPLVAIVPVYSDKEALSLELLQYIMKHS</sequence>
<dbReference type="RefSeq" id="WP_335959913.1">
    <property type="nucleotide sequence ID" value="NZ_JAXBLX010000007.1"/>
</dbReference>